<dbReference type="EnsemblPlants" id="novel_model_5461_5bd9a17a">
    <property type="protein sequence ID" value="cds.novel_model_5461_5bd9a17a"/>
    <property type="gene ID" value="novel_gene_2832_5bd9a17a"/>
</dbReference>
<accession>A0A803R5W2</accession>
<dbReference type="Proteomes" id="UP000596661">
    <property type="component" value="Chromosome 6"/>
</dbReference>
<keyword evidence="2" id="KW-1185">Reference proteome</keyword>
<dbReference type="AlphaFoldDB" id="A0A803R5W2"/>
<protein>
    <submittedName>
        <fullName evidence="1">Uncharacterized protein</fullName>
    </submittedName>
</protein>
<reference evidence="1" key="1">
    <citation type="submission" date="2018-11" db="EMBL/GenBank/DDBJ databases">
        <authorList>
            <person name="Grassa J C."/>
        </authorList>
    </citation>
    <scope>NUCLEOTIDE SEQUENCE [LARGE SCALE GENOMIC DNA]</scope>
</reference>
<proteinExistence type="predicted"/>
<evidence type="ECO:0000313" key="2">
    <source>
        <dbReference type="Proteomes" id="UP000596661"/>
    </source>
</evidence>
<evidence type="ECO:0000313" key="1">
    <source>
        <dbReference type="EnsemblPlants" id="cds.novel_model_5461_5bd9a17a"/>
    </source>
</evidence>
<reference evidence="1" key="2">
    <citation type="submission" date="2021-03" db="UniProtKB">
        <authorList>
            <consortium name="EnsemblPlants"/>
        </authorList>
    </citation>
    <scope>IDENTIFICATION</scope>
</reference>
<dbReference type="EMBL" id="UZAU01000598">
    <property type="status" value="NOT_ANNOTATED_CDS"/>
    <property type="molecule type" value="Genomic_DNA"/>
</dbReference>
<name>A0A803R5W2_CANSA</name>
<sequence length="62" mass="6838">MNYKLPCSIVFKLQCITTKKLNKIKCSTINSETTSFNIITTSLVASLLPEDRSTSLILSVSV</sequence>
<dbReference type="Gramene" id="novel_model_5461_5bd9a17a">
    <property type="protein sequence ID" value="cds.novel_model_5461_5bd9a17a"/>
    <property type="gene ID" value="novel_gene_2832_5bd9a17a"/>
</dbReference>
<organism evidence="1 2">
    <name type="scientific">Cannabis sativa</name>
    <name type="common">Hemp</name>
    <name type="synonym">Marijuana</name>
    <dbReference type="NCBI Taxonomy" id="3483"/>
    <lineage>
        <taxon>Eukaryota</taxon>
        <taxon>Viridiplantae</taxon>
        <taxon>Streptophyta</taxon>
        <taxon>Embryophyta</taxon>
        <taxon>Tracheophyta</taxon>
        <taxon>Spermatophyta</taxon>
        <taxon>Magnoliopsida</taxon>
        <taxon>eudicotyledons</taxon>
        <taxon>Gunneridae</taxon>
        <taxon>Pentapetalae</taxon>
        <taxon>rosids</taxon>
        <taxon>fabids</taxon>
        <taxon>Rosales</taxon>
        <taxon>Cannabaceae</taxon>
        <taxon>Cannabis</taxon>
    </lineage>
</organism>